<dbReference type="GO" id="GO:0005634">
    <property type="term" value="C:nucleus"/>
    <property type="evidence" value="ECO:0007669"/>
    <property type="project" value="TreeGrafter"/>
</dbReference>
<evidence type="ECO:0000256" key="7">
    <source>
        <dbReference type="ARBA" id="ARBA00047303"/>
    </source>
</evidence>
<keyword evidence="9" id="KW-1185">Reference proteome</keyword>
<dbReference type="OMA" id="HYEVIQD"/>
<dbReference type="EC" id="2.7.7.102" evidence="6"/>
<keyword evidence="3" id="KW-0548">Nucleotidyltransferase</keyword>
<dbReference type="OrthoDB" id="5988181at2759"/>
<keyword evidence="3" id="KW-0239">DNA-directed DNA polymerase</keyword>
<evidence type="ECO:0000256" key="4">
    <source>
        <dbReference type="ARBA" id="ARBA00026139"/>
    </source>
</evidence>
<evidence type="ECO:0000313" key="8">
    <source>
        <dbReference type="EnsemblMetazoa" id="G1955.1:cds"/>
    </source>
</evidence>
<evidence type="ECO:0000256" key="5">
    <source>
        <dbReference type="ARBA" id="ARBA00044677"/>
    </source>
</evidence>
<evidence type="ECO:0000256" key="1">
    <source>
        <dbReference type="ARBA" id="ARBA00009762"/>
    </source>
</evidence>
<dbReference type="GO" id="GO:0005759">
    <property type="term" value="C:mitochondrial matrix"/>
    <property type="evidence" value="ECO:0007669"/>
    <property type="project" value="TreeGrafter"/>
</dbReference>
<keyword evidence="3" id="KW-0808">Transferase</keyword>
<organism evidence="8 9">
    <name type="scientific">Magallana gigas</name>
    <name type="common">Pacific oyster</name>
    <name type="synonym">Crassostrea gigas</name>
    <dbReference type="NCBI Taxonomy" id="29159"/>
    <lineage>
        <taxon>Eukaryota</taxon>
        <taxon>Metazoa</taxon>
        <taxon>Spiralia</taxon>
        <taxon>Lophotrochozoa</taxon>
        <taxon>Mollusca</taxon>
        <taxon>Bivalvia</taxon>
        <taxon>Autobranchia</taxon>
        <taxon>Pteriomorphia</taxon>
        <taxon>Ostreida</taxon>
        <taxon>Ostreoidea</taxon>
        <taxon>Ostreidae</taxon>
        <taxon>Magallana</taxon>
    </lineage>
</organism>
<dbReference type="GO" id="GO:0003682">
    <property type="term" value="F:chromatin binding"/>
    <property type="evidence" value="ECO:0007669"/>
    <property type="project" value="TreeGrafter"/>
</dbReference>
<dbReference type="InterPro" id="IPR044917">
    <property type="entry name" value="PRIMPOL"/>
</dbReference>
<dbReference type="GO" id="GO:0006264">
    <property type="term" value="P:mitochondrial DNA replication"/>
    <property type="evidence" value="ECO:0007669"/>
    <property type="project" value="TreeGrafter"/>
</dbReference>
<dbReference type="GO" id="GO:0042276">
    <property type="term" value="P:error-prone translesion synthesis"/>
    <property type="evidence" value="ECO:0007669"/>
    <property type="project" value="InterPro"/>
</dbReference>
<sequence>MSTITRNLFYGASNKNDLRKRKLIEKCLDEKVKDFKRHKIPKDYKQRITGPVVDWKLFYRQQSAFNYARDQSEELHVIAFESSSVGFGDGKRMYLVTSYDVFWNYYKQLSSEKKLHYEIIPEGAVCKLYFDLEFSIPDNPDNNGTEMVAIFIQYVCLWLEEEFSVKCSRKDVLDLEASTDKKFSRHLIFLIPDVAFQDNVTIGCFIHHIIEELNKYCESSDLPKVENGLSLDSCTSTKKDSVTNACLGNQINSPKNCESAVEDASCCGDDGVLDTVRKKSQISDRVLGHFTKEQLLSLIVRNKHGEKTSFCDMGVYTKNRNFRLYLSRKYGKNNPLLVAAENEFVPLSSMNDEAIFMDSLIANVKFSSRMKILKSNDTHRRSQRSFSNKGASSTACLEGYKASPYPEVDAFLLEHVRKLEPNGGIRHWTYFSQGELIVYEMANYRFCHNVERSHKSNNVMFVVDLKKKIYYQKCHDPVCKSQGFKSSDFPLPESVFPSFLWEDDPMFDGEDEDLCSAAEDIEKTLPL</sequence>
<dbReference type="Pfam" id="PF03121">
    <property type="entry name" value="Herpes_UL52"/>
    <property type="match status" value="1"/>
</dbReference>
<protein>
    <recommendedName>
        <fullName evidence="4">DNA-directed primase/polymerase protein</fullName>
        <ecNumber evidence="6">2.7.7.102</ecNumber>
        <ecNumber evidence="2">2.7.7.7</ecNumber>
    </recommendedName>
</protein>
<reference evidence="8" key="1">
    <citation type="submission" date="2022-08" db="UniProtKB">
        <authorList>
            <consortium name="EnsemblMetazoa"/>
        </authorList>
    </citation>
    <scope>IDENTIFICATION</scope>
    <source>
        <strain evidence="8">05x7-T-G4-1.051#20</strain>
    </source>
</reference>
<evidence type="ECO:0000256" key="6">
    <source>
        <dbReference type="ARBA" id="ARBA00044768"/>
    </source>
</evidence>
<dbReference type="EnsemblMetazoa" id="G1955.1">
    <property type="protein sequence ID" value="G1955.1:cds"/>
    <property type="gene ID" value="G1955"/>
</dbReference>
<comment type="similarity">
    <text evidence="1">Belongs to the eukaryotic-type primase small subunit family.</text>
</comment>
<evidence type="ECO:0000313" key="9">
    <source>
        <dbReference type="Proteomes" id="UP000005408"/>
    </source>
</evidence>
<dbReference type="GO" id="GO:0003887">
    <property type="term" value="F:DNA-directed DNA polymerase activity"/>
    <property type="evidence" value="ECO:0007669"/>
    <property type="project" value="UniProtKB-KW"/>
</dbReference>
<dbReference type="GO" id="GO:0031297">
    <property type="term" value="P:replication fork processing"/>
    <property type="evidence" value="ECO:0007669"/>
    <property type="project" value="TreeGrafter"/>
</dbReference>
<dbReference type="GO" id="GO:0009411">
    <property type="term" value="P:response to UV"/>
    <property type="evidence" value="ECO:0007669"/>
    <property type="project" value="TreeGrafter"/>
</dbReference>
<name>A0A8W8JMM1_MAGGI</name>
<comment type="catalytic activity">
    <reaction evidence="5">
        <text>ssDNA + n NTP = ssDNA/pppN(pN)n-1 hybrid + (n-1) diphosphate.</text>
        <dbReference type="EC" id="2.7.7.102"/>
    </reaction>
</comment>
<dbReference type="Proteomes" id="UP000005408">
    <property type="component" value="Unassembled WGS sequence"/>
</dbReference>
<dbReference type="EC" id="2.7.7.7" evidence="2"/>
<evidence type="ECO:0000256" key="3">
    <source>
        <dbReference type="ARBA" id="ARBA00022932"/>
    </source>
</evidence>
<proteinExistence type="inferred from homology"/>
<dbReference type="AlphaFoldDB" id="A0A8W8JMM1"/>
<comment type="catalytic activity">
    <reaction evidence="7">
        <text>DNA(n) + a 2'-deoxyribonucleoside 5'-triphosphate = DNA(n+1) + diphosphate</text>
        <dbReference type="Rhea" id="RHEA:22508"/>
        <dbReference type="Rhea" id="RHEA-COMP:17339"/>
        <dbReference type="Rhea" id="RHEA-COMP:17340"/>
        <dbReference type="ChEBI" id="CHEBI:33019"/>
        <dbReference type="ChEBI" id="CHEBI:61560"/>
        <dbReference type="ChEBI" id="CHEBI:173112"/>
        <dbReference type="EC" id="2.7.7.7"/>
    </reaction>
    <physiologicalReaction direction="left-to-right" evidence="7">
        <dbReference type="Rhea" id="RHEA:22509"/>
    </physiologicalReaction>
</comment>
<evidence type="ECO:0000256" key="2">
    <source>
        <dbReference type="ARBA" id="ARBA00012417"/>
    </source>
</evidence>
<dbReference type="PANTHER" id="PTHR31399:SF0">
    <property type="entry name" value="DNA-DIRECTED PRIMASE_POLYMERASE PROTEIN"/>
    <property type="match status" value="1"/>
</dbReference>
<dbReference type="PANTHER" id="PTHR31399">
    <property type="entry name" value="DNA-DIRECTED PRIMASE / POLYMERASE PROTEIN"/>
    <property type="match status" value="1"/>
</dbReference>
<accession>A0A8W8JMM1</accession>